<sequence>MSEKSTDMDASTRKKLALREKRKQQMKSKGAGSTRLQKITGGANSLMDADSVLDKPKPVVSAEPTEAESMDFMKQLAQKQQTNANPEGMPDLMEMMKQMGMSGGEDGGMDQMMNMMKNFAPGAEGMAGQQTPAVTPEIQLYHTSKLKQFQYRLLFIKWFFILAPYLYLLTHPENSVLGAFFNDRKNFLMIFSTIEVLSVSLSFAFQNKLERVTKYKQTPGGTIISYLKFVPNGILPFDLHKVVTTALTWFAVVNGALIDFSFVIIVLVLLSYYHI</sequence>
<feature type="region of interest" description="Disordered" evidence="4">
    <location>
        <begin position="1"/>
        <end position="50"/>
    </location>
</feature>
<feature type="compositionally biased region" description="Basic and acidic residues" evidence="4">
    <location>
        <begin position="1"/>
        <end position="12"/>
    </location>
</feature>
<proteinExistence type="predicted"/>
<dbReference type="GO" id="GO:0006890">
    <property type="term" value="P:retrograde vesicle-mediated transport, Golgi to endoplasmic reticulum"/>
    <property type="evidence" value="ECO:0007669"/>
    <property type="project" value="TreeGrafter"/>
</dbReference>
<evidence type="ECO:0000256" key="3">
    <source>
        <dbReference type="ARBA" id="ARBA00023136"/>
    </source>
</evidence>
<dbReference type="VEuPathDB" id="FungiDB:HGUI_00813"/>
<gene>
    <name evidence="6" type="ORF">HGUI_00813</name>
</gene>
<keyword evidence="7" id="KW-1185">Reference proteome</keyword>
<dbReference type="PANTHER" id="PTHR28263">
    <property type="entry name" value="GOLGI TO ER TRAFFIC PROTEIN 2"/>
    <property type="match status" value="1"/>
</dbReference>
<dbReference type="AlphaFoldDB" id="A0A1L0CIL8"/>
<keyword evidence="2 5" id="KW-1133">Transmembrane helix</keyword>
<reference evidence="7" key="1">
    <citation type="submission" date="2016-11" db="EMBL/GenBank/DDBJ databases">
        <authorList>
            <person name="Guldener U."/>
        </authorList>
    </citation>
    <scope>NUCLEOTIDE SEQUENCE [LARGE SCALE GENOMIC DNA]</scope>
</reference>
<keyword evidence="3 5" id="KW-0472">Membrane</keyword>
<organism evidence="6 7">
    <name type="scientific">Hanseniaspora guilliermondii</name>
    <dbReference type="NCBI Taxonomy" id="56406"/>
    <lineage>
        <taxon>Eukaryota</taxon>
        <taxon>Fungi</taxon>
        <taxon>Dikarya</taxon>
        <taxon>Ascomycota</taxon>
        <taxon>Saccharomycotina</taxon>
        <taxon>Saccharomycetes</taxon>
        <taxon>Saccharomycodales</taxon>
        <taxon>Saccharomycodaceae</taxon>
        <taxon>Hanseniaspora</taxon>
    </lineage>
</organism>
<dbReference type="Proteomes" id="UP000183365">
    <property type="component" value="Unassembled WGS sequence"/>
</dbReference>
<feature type="transmembrane region" description="Helical" evidence="5">
    <location>
        <begin position="187"/>
        <end position="205"/>
    </location>
</feature>
<name>A0A1L0CIL8_9ASCO</name>
<feature type="transmembrane region" description="Helical" evidence="5">
    <location>
        <begin position="247"/>
        <end position="273"/>
    </location>
</feature>
<keyword evidence="1 5" id="KW-0812">Transmembrane</keyword>
<evidence type="ECO:0000256" key="1">
    <source>
        <dbReference type="ARBA" id="ARBA00022692"/>
    </source>
</evidence>
<evidence type="ECO:0000313" key="7">
    <source>
        <dbReference type="Proteomes" id="UP000183365"/>
    </source>
</evidence>
<evidence type="ECO:0000256" key="2">
    <source>
        <dbReference type="ARBA" id="ARBA00022989"/>
    </source>
</evidence>
<accession>A0A1L0CIL8</accession>
<protein>
    <recommendedName>
        <fullName evidence="8">Golgi to ER traffic protein 2</fullName>
    </recommendedName>
</protein>
<evidence type="ECO:0000256" key="5">
    <source>
        <dbReference type="SAM" id="Phobius"/>
    </source>
</evidence>
<evidence type="ECO:0000256" key="4">
    <source>
        <dbReference type="SAM" id="MobiDB-lite"/>
    </source>
</evidence>
<dbReference type="PANTHER" id="PTHR28263:SF1">
    <property type="entry name" value="GOLGI TO ER TRAFFIC PROTEIN 2"/>
    <property type="match status" value="1"/>
</dbReference>
<evidence type="ECO:0000313" key="6">
    <source>
        <dbReference type="EMBL" id="SGZ38613.1"/>
    </source>
</evidence>
<dbReference type="EMBL" id="FQNF01000010">
    <property type="protein sequence ID" value="SGZ38613.1"/>
    <property type="molecule type" value="Genomic_DNA"/>
</dbReference>
<feature type="transmembrane region" description="Helical" evidence="5">
    <location>
        <begin position="149"/>
        <end position="167"/>
    </location>
</feature>
<dbReference type="OrthoDB" id="4097053at2759"/>
<dbReference type="Pfam" id="PF08690">
    <property type="entry name" value="GET2"/>
    <property type="match status" value="1"/>
</dbReference>
<feature type="compositionally biased region" description="Basic residues" evidence="4">
    <location>
        <begin position="13"/>
        <end position="26"/>
    </location>
</feature>
<dbReference type="InterPro" id="IPR028143">
    <property type="entry name" value="Get2/sif1"/>
</dbReference>
<evidence type="ECO:0008006" key="8">
    <source>
        <dbReference type="Google" id="ProtNLM"/>
    </source>
</evidence>